<accession>F3KUU9</accession>
<dbReference type="Pfam" id="PF00710">
    <property type="entry name" value="Asparaginase"/>
    <property type="match status" value="1"/>
</dbReference>
<evidence type="ECO:0000256" key="5">
    <source>
        <dbReference type="PROSITE-ProRule" id="PRU10099"/>
    </source>
</evidence>
<organism evidence="9 10">
    <name type="scientific">Hylemonella gracilis ATCC 19624</name>
    <dbReference type="NCBI Taxonomy" id="887062"/>
    <lineage>
        <taxon>Bacteria</taxon>
        <taxon>Pseudomonadati</taxon>
        <taxon>Pseudomonadota</taxon>
        <taxon>Betaproteobacteria</taxon>
        <taxon>Burkholderiales</taxon>
        <taxon>Comamonadaceae</taxon>
        <taxon>Hylemonella</taxon>
    </lineage>
</organism>
<feature type="active site" evidence="5">
    <location>
        <position position="28"/>
    </location>
</feature>
<dbReference type="GO" id="GO:0006528">
    <property type="term" value="P:asparagine metabolic process"/>
    <property type="evidence" value="ECO:0007669"/>
    <property type="project" value="InterPro"/>
</dbReference>
<evidence type="ECO:0000313" key="10">
    <source>
        <dbReference type="Proteomes" id="UP000016368"/>
    </source>
</evidence>
<dbReference type="PIRSF" id="PIRSF001220">
    <property type="entry name" value="L-ASNase_gatD"/>
    <property type="match status" value="1"/>
</dbReference>
<proteinExistence type="inferred from homology"/>
<dbReference type="PANTHER" id="PTHR11707:SF28">
    <property type="entry name" value="60 KDA LYSOPHOSPHOLIPASE"/>
    <property type="match status" value="1"/>
</dbReference>
<dbReference type="SMART" id="SM00870">
    <property type="entry name" value="Asparaginase"/>
    <property type="match status" value="1"/>
</dbReference>
<dbReference type="InterPro" id="IPR027473">
    <property type="entry name" value="L-asparaginase_C"/>
</dbReference>
<keyword evidence="2" id="KW-0378">Hydrolase</keyword>
<dbReference type="Gene3D" id="3.40.50.40">
    <property type="match status" value="1"/>
</dbReference>
<dbReference type="STRING" id="887062.HGR_11167"/>
<dbReference type="PROSITE" id="PS00144">
    <property type="entry name" value="ASN_GLN_ASE_1"/>
    <property type="match status" value="1"/>
</dbReference>
<dbReference type="PROSITE" id="PS51732">
    <property type="entry name" value="ASN_GLN_ASE_3"/>
    <property type="match status" value="1"/>
</dbReference>
<dbReference type="PROSITE" id="PS00917">
    <property type="entry name" value="ASN_GLN_ASE_2"/>
    <property type="match status" value="1"/>
</dbReference>
<dbReference type="InterPro" id="IPR006034">
    <property type="entry name" value="Asparaginase/glutaminase-like"/>
</dbReference>
<evidence type="ECO:0000256" key="3">
    <source>
        <dbReference type="PIRSR" id="PIRSR001220-1"/>
    </source>
</evidence>
<dbReference type="Proteomes" id="UP000016368">
    <property type="component" value="Unassembled WGS sequence"/>
</dbReference>
<dbReference type="InterPro" id="IPR040919">
    <property type="entry name" value="Asparaginase_C"/>
</dbReference>
<dbReference type="PIRSF" id="PIRSF500176">
    <property type="entry name" value="L_ASNase"/>
    <property type="match status" value="1"/>
</dbReference>
<dbReference type="InterPro" id="IPR020827">
    <property type="entry name" value="Asparaginase/glutaminase_AS1"/>
</dbReference>
<dbReference type="FunFam" id="3.40.50.1170:FF:000001">
    <property type="entry name" value="L-asparaginase 2"/>
    <property type="match status" value="1"/>
</dbReference>
<evidence type="ECO:0000313" key="9">
    <source>
        <dbReference type="EMBL" id="EGI76442.1"/>
    </source>
</evidence>
<dbReference type="InterPro" id="IPR004550">
    <property type="entry name" value="AsnASE_II"/>
</dbReference>
<evidence type="ECO:0000259" key="8">
    <source>
        <dbReference type="Pfam" id="PF17763"/>
    </source>
</evidence>
<evidence type="ECO:0000259" key="7">
    <source>
        <dbReference type="Pfam" id="PF00710"/>
    </source>
</evidence>
<feature type="binding site" evidence="4">
    <location>
        <position position="72"/>
    </location>
    <ligand>
        <name>substrate</name>
    </ligand>
</feature>
<dbReference type="PRINTS" id="PR00139">
    <property type="entry name" value="ASNGLNASE"/>
</dbReference>
<sequence>MAHSMQMQTQPPVALNVPLCQLIATGGTIAMKIDPVRGGPVPALSGADLLAAVPAMAQVARLEVRELFNIPSDHVDATHWLRLKHAVDEALARPEVTGVIVSHGTDTMEETAWFLDLAIDSDKPVVLTGAQRNASVPDFDGPRNLLNAARVCVERSAQGMGVMVAMNNQIHAAREVSKTHTSDVEAFKSGDFGLLGVIDEDRVVFSRRPTRRLHLPPQSGALPRVEIIPMFAGARGDLLCAAVALGARGIVVQALGLGNVNVDLLAAVKEAIAQGVVVAVATRVPNGRVQPVYGFEGGGRTLQAEGAVFTDNLSPHKARILLMLALQSATTPSQLQSLFDR</sequence>
<dbReference type="AlphaFoldDB" id="F3KUU9"/>
<dbReference type="InterPro" id="IPR027475">
    <property type="entry name" value="Asparaginase/glutaminase_AS2"/>
</dbReference>
<feature type="domain" description="L-asparaginase N-terminal" evidence="7">
    <location>
        <begin position="22"/>
        <end position="210"/>
    </location>
</feature>
<dbReference type="EMBL" id="AEGR01000065">
    <property type="protein sequence ID" value="EGI76442.1"/>
    <property type="molecule type" value="Genomic_DNA"/>
</dbReference>
<dbReference type="GO" id="GO:0004067">
    <property type="term" value="F:asparaginase activity"/>
    <property type="evidence" value="ECO:0007669"/>
    <property type="project" value="UniProtKB-UniRule"/>
</dbReference>
<dbReference type="Pfam" id="PF17763">
    <property type="entry name" value="Asparaginase_C"/>
    <property type="match status" value="1"/>
</dbReference>
<feature type="active site" description="O-isoaspartyl threonine intermediate" evidence="3">
    <location>
        <position position="28"/>
    </location>
</feature>
<dbReference type="InterPro" id="IPR027474">
    <property type="entry name" value="L-asparaginase_N"/>
</dbReference>
<dbReference type="PANTHER" id="PTHR11707">
    <property type="entry name" value="L-ASPARAGINASE"/>
    <property type="match status" value="1"/>
</dbReference>
<feature type="binding site" evidence="4">
    <location>
        <begin position="105"/>
        <end position="106"/>
    </location>
    <ligand>
        <name>substrate</name>
    </ligand>
</feature>
<name>F3KUU9_9BURK</name>
<dbReference type="Gene3D" id="3.40.50.1170">
    <property type="entry name" value="L-asparaginase, N-terminal domain"/>
    <property type="match status" value="1"/>
</dbReference>
<gene>
    <name evidence="9" type="ORF">HGR_11167</name>
</gene>
<comment type="similarity">
    <text evidence="1">Belongs to the asparaginase 1 family.</text>
</comment>
<evidence type="ECO:0000256" key="1">
    <source>
        <dbReference type="ARBA" id="ARBA00010518"/>
    </source>
</evidence>
<dbReference type="InterPro" id="IPR037152">
    <property type="entry name" value="L-asparaginase_N_sf"/>
</dbReference>
<comment type="caution">
    <text evidence="9">The sequence shown here is derived from an EMBL/GenBank/DDBJ whole genome shotgun (WGS) entry which is preliminary data.</text>
</comment>
<dbReference type="RefSeq" id="WP_006298309.1">
    <property type="nucleotide sequence ID" value="NZ_AEGR01000065.1"/>
</dbReference>
<dbReference type="SFLD" id="SFLDS00057">
    <property type="entry name" value="Glutaminase/Asparaginase"/>
    <property type="match status" value="1"/>
</dbReference>
<keyword evidence="10" id="KW-1185">Reference proteome</keyword>
<reference evidence="9 10" key="1">
    <citation type="journal article" date="2011" name="EMBO J.">
        <title>Structural diversity of bacterial flagellar motors.</title>
        <authorList>
            <person name="Chen S."/>
            <person name="Beeby M."/>
            <person name="Murphy G.E."/>
            <person name="Leadbetter J.R."/>
            <person name="Hendrixson D.R."/>
            <person name="Briegel A."/>
            <person name="Li Z."/>
            <person name="Shi J."/>
            <person name="Tocheva E.I."/>
            <person name="Muller A."/>
            <person name="Dobro M.J."/>
            <person name="Jensen G.J."/>
        </authorList>
    </citation>
    <scope>NUCLEOTIDE SEQUENCE [LARGE SCALE GENOMIC DNA]</scope>
    <source>
        <strain evidence="9 10">ATCC 19624</strain>
    </source>
</reference>
<evidence type="ECO:0000256" key="6">
    <source>
        <dbReference type="PROSITE-ProRule" id="PRU10100"/>
    </source>
</evidence>
<evidence type="ECO:0000256" key="2">
    <source>
        <dbReference type="ARBA" id="ARBA00022801"/>
    </source>
</evidence>
<evidence type="ECO:0000256" key="4">
    <source>
        <dbReference type="PIRSR" id="PIRSR001220-2"/>
    </source>
</evidence>
<dbReference type="CDD" id="cd08964">
    <property type="entry name" value="L-asparaginase_II"/>
    <property type="match status" value="1"/>
</dbReference>
<protein>
    <submittedName>
        <fullName evidence="9">Asparaginase</fullName>
    </submittedName>
</protein>
<dbReference type="OrthoDB" id="9788068at2"/>
<feature type="active site" evidence="6">
    <location>
        <position position="105"/>
    </location>
</feature>
<feature type="domain" description="Asparaginase/glutaminase C-terminal" evidence="8">
    <location>
        <begin position="224"/>
        <end position="339"/>
    </location>
</feature>
<dbReference type="InterPro" id="IPR036152">
    <property type="entry name" value="Asp/glu_Ase-like_sf"/>
</dbReference>
<dbReference type="SUPFAM" id="SSF53774">
    <property type="entry name" value="Glutaminase/Asparaginase"/>
    <property type="match status" value="1"/>
</dbReference>
<dbReference type="eggNOG" id="COG0252">
    <property type="taxonomic scope" value="Bacteria"/>
</dbReference>